<feature type="region of interest" description="Disordered" evidence="1">
    <location>
        <begin position="140"/>
        <end position="161"/>
    </location>
</feature>
<dbReference type="OrthoDB" id="5953284at2"/>
<dbReference type="EMBL" id="SMCS01000003">
    <property type="protein sequence ID" value="TCV94719.1"/>
    <property type="molecule type" value="Genomic_DNA"/>
</dbReference>
<dbReference type="RefSeq" id="WP_132143295.1">
    <property type="nucleotide sequence ID" value="NZ_SMCS01000003.1"/>
</dbReference>
<evidence type="ECO:0000313" key="2">
    <source>
        <dbReference type="EMBL" id="TCV94719.1"/>
    </source>
</evidence>
<organism evidence="2 3">
    <name type="scientific">Luteibacter rhizovicinus</name>
    <dbReference type="NCBI Taxonomy" id="242606"/>
    <lineage>
        <taxon>Bacteria</taxon>
        <taxon>Pseudomonadati</taxon>
        <taxon>Pseudomonadota</taxon>
        <taxon>Gammaproteobacteria</taxon>
        <taxon>Lysobacterales</taxon>
        <taxon>Rhodanobacteraceae</taxon>
        <taxon>Luteibacter</taxon>
    </lineage>
</organism>
<keyword evidence="3" id="KW-1185">Reference proteome</keyword>
<sequence>MWLRSTAALMTIAALTACNHPSPADQHNTPTPKANASDAVAATATPGPAWLQGEWKPYSNAFLGLHELTVTGKSLSWAGCHDVPFDIVDAGENQVTLRLPPASACKLNDIPPTRMDTIRLKLRKDTCDLDVSIFASPDAARRDEPSAAGLYGKPECPAAKT</sequence>
<proteinExistence type="predicted"/>
<protein>
    <submittedName>
        <fullName evidence="2">Uncharacterized protein</fullName>
    </submittedName>
</protein>
<comment type="caution">
    <text evidence="2">The sequence shown here is derived from an EMBL/GenBank/DDBJ whole genome shotgun (WGS) entry which is preliminary data.</text>
</comment>
<gene>
    <name evidence="2" type="ORF">EC912_103204</name>
</gene>
<dbReference type="Proteomes" id="UP000295645">
    <property type="component" value="Unassembled WGS sequence"/>
</dbReference>
<evidence type="ECO:0000313" key="3">
    <source>
        <dbReference type="Proteomes" id="UP000295645"/>
    </source>
</evidence>
<name>A0A4V2W475_9GAMM</name>
<dbReference type="PROSITE" id="PS51257">
    <property type="entry name" value="PROKAR_LIPOPROTEIN"/>
    <property type="match status" value="1"/>
</dbReference>
<reference evidence="2 3" key="1">
    <citation type="submission" date="2019-03" db="EMBL/GenBank/DDBJ databases">
        <title>Above-ground endophytic microbial communities from plants in different locations in the United States.</title>
        <authorList>
            <person name="Frank C."/>
        </authorList>
    </citation>
    <scope>NUCLEOTIDE SEQUENCE [LARGE SCALE GENOMIC DNA]</scope>
    <source>
        <strain evidence="2 3">LP_13_YM</strain>
    </source>
</reference>
<dbReference type="AlphaFoldDB" id="A0A4V2W475"/>
<accession>A0A4V2W475</accession>
<evidence type="ECO:0000256" key="1">
    <source>
        <dbReference type="SAM" id="MobiDB-lite"/>
    </source>
</evidence>